<dbReference type="EMBL" id="HACG01048104">
    <property type="protein sequence ID" value="CEK94969.1"/>
    <property type="molecule type" value="Transcribed_RNA"/>
</dbReference>
<organism evidence="3">
    <name type="scientific">Arion vulgaris</name>
    <dbReference type="NCBI Taxonomy" id="1028688"/>
    <lineage>
        <taxon>Eukaryota</taxon>
        <taxon>Metazoa</taxon>
        <taxon>Spiralia</taxon>
        <taxon>Lophotrochozoa</taxon>
        <taxon>Mollusca</taxon>
        <taxon>Gastropoda</taxon>
        <taxon>Heterobranchia</taxon>
        <taxon>Euthyneura</taxon>
        <taxon>Panpulmonata</taxon>
        <taxon>Eupulmonata</taxon>
        <taxon>Stylommatophora</taxon>
        <taxon>Helicina</taxon>
        <taxon>Arionoidea</taxon>
        <taxon>Arionidae</taxon>
        <taxon>Arion</taxon>
    </lineage>
</organism>
<evidence type="ECO:0000313" key="3">
    <source>
        <dbReference type="EMBL" id="CEK94983.1"/>
    </source>
</evidence>
<dbReference type="EMBL" id="HACG01048118">
    <property type="protein sequence ID" value="CEK94983.1"/>
    <property type="molecule type" value="Transcribed_RNA"/>
</dbReference>
<dbReference type="EMBL" id="HACG01048107">
    <property type="protein sequence ID" value="CEK94972.1"/>
    <property type="molecule type" value="Transcribed_RNA"/>
</dbReference>
<reference evidence="3" key="1">
    <citation type="submission" date="2014-12" db="EMBL/GenBank/DDBJ databases">
        <title>Insight into the proteome of Arion vulgaris.</title>
        <authorList>
            <person name="Aradska J."/>
            <person name="Bulat T."/>
            <person name="Smidak R."/>
            <person name="Sarate P."/>
            <person name="Gangsoo J."/>
            <person name="Sialana F."/>
            <person name="Bilban M."/>
            <person name="Lubec G."/>
        </authorList>
    </citation>
    <scope>NUCLEOTIDE SEQUENCE</scope>
    <source>
        <tissue evidence="3">Skin</tissue>
    </source>
</reference>
<evidence type="ECO:0000313" key="1">
    <source>
        <dbReference type="EMBL" id="CEK94969.1"/>
    </source>
</evidence>
<evidence type="ECO:0000313" key="2">
    <source>
        <dbReference type="EMBL" id="CEK94972.1"/>
    </source>
</evidence>
<proteinExistence type="predicted"/>
<dbReference type="AlphaFoldDB" id="A0A0B7BPW9"/>
<protein>
    <submittedName>
        <fullName evidence="3">Uncharacterized protein</fullName>
    </submittedName>
</protein>
<feature type="non-terminal residue" evidence="3">
    <location>
        <position position="53"/>
    </location>
</feature>
<name>A0A0B7BPW9_9EUPU</name>
<accession>A0A0B7BPW9</accession>
<gene>
    <name evidence="3" type="primary">ORF204804</name>
    <name evidence="1" type="synonym">ORF204744</name>
    <name evidence="2" type="synonym">ORF204755</name>
</gene>
<sequence length="53" mass="6215">MHSRRILLDLVLPNGLNKLHNLTWMSHFSVLRQGMYLGQLDTQSQFYIKLSSL</sequence>